<evidence type="ECO:0008006" key="3">
    <source>
        <dbReference type="Google" id="ProtNLM"/>
    </source>
</evidence>
<protein>
    <recommendedName>
        <fullName evidence="3">Immunoglobulin V-set domain-containing protein</fullName>
    </recommendedName>
</protein>
<dbReference type="PaxDb" id="8022-A0A060Z3Y2"/>
<organism evidence="1 2">
    <name type="scientific">Oncorhynchus mykiss</name>
    <name type="common">Rainbow trout</name>
    <name type="synonym">Salmo gairdneri</name>
    <dbReference type="NCBI Taxonomy" id="8022"/>
    <lineage>
        <taxon>Eukaryota</taxon>
        <taxon>Metazoa</taxon>
        <taxon>Chordata</taxon>
        <taxon>Craniata</taxon>
        <taxon>Vertebrata</taxon>
        <taxon>Euteleostomi</taxon>
        <taxon>Actinopterygii</taxon>
        <taxon>Neopterygii</taxon>
        <taxon>Teleostei</taxon>
        <taxon>Protacanthopterygii</taxon>
        <taxon>Salmoniformes</taxon>
        <taxon>Salmonidae</taxon>
        <taxon>Salmoninae</taxon>
        <taxon>Oncorhynchus</taxon>
    </lineage>
</organism>
<reference evidence="1" key="2">
    <citation type="submission" date="2014-03" db="EMBL/GenBank/DDBJ databases">
        <authorList>
            <person name="Genoscope - CEA"/>
        </authorList>
    </citation>
    <scope>NUCLEOTIDE SEQUENCE</scope>
</reference>
<evidence type="ECO:0000313" key="2">
    <source>
        <dbReference type="Proteomes" id="UP000193380"/>
    </source>
</evidence>
<sequence length="108" mass="11893">MNSLKSENTAVYYCARESQCREEHLPPLCLSPQTMFPASLMLLLAAVVCECVMSYELTQPASMTVQPGQPLIISCKVSYSVVACIQLRFDSLQGKTWSGLDITKVVEA</sequence>
<dbReference type="AlphaFoldDB" id="A0A060Z3Y2"/>
<gene>
    <name evidence="1" type="ORF">GSONMT00015358001</name>
</gene>
<proteinExistence type="predicted"/>
<reference evidence="1" key="1">
    <citation type="journal article" date="2014" name="Nat. Commun.">
        <title>The rainbow trout genome provides novel insights into evolution after whole-genome duplication in vertebrates.</title>
        <authorList>
            <person name="Berthelot C."/>
            <person name="Brunet F."/>
            <person name="Chalopin D."/>
            <person name="Juanchich A."/>
            <person name="Bernard M."/>
            <person name="Noel B."/>
            <person name="Bento P."/>
            <person name="Da Silva C."/>
            <person name="Labadie K."/>
            <person name="Alberti A."/>
            <person name="Aury J.M."/>
            <person name="Louis A."/>
            <person name="Dehais P."/>
            <person name="Bardou P."/>
            <person name="Montfort J."/>
            <person name="Klopp C."/>
            <person name="Cabau C."/>
            <person name="Gaspin C."/>
            <person name="Thorgaard G.H."/>
            <person name="Boussaha M."/>
            <person name="Quillet E."/>
            <person name="Guyomard R."/>
            <person name="Galiana D."/>
            <person name="Bobe J."/>
            <person name="Volff J.N."/>
            <person name="Genet C."/>
            <person name="Wincker P."/>
            <person name="Jaillon O."/>
            <person name="Roest Crollius H."/>
            <person name="Guiguen Y."/>
        </authorList>
    </citation>
    <scope>NUCLEOTIDE SEQUENCE [LARGE SCALE GENOMIC DNA]</scope>
</reference>
<dbReference type="Proteomes" id="UP000193380">
    <property type="component" value="Unassembled WGS sequence"/>
</dbReference>
<name>A0A060Z3Y2_ONCMY</name>
<accession>A0A060Z3Y2</accession>
<dbReference type="InterPro" id="IPR036179">
    <property type="entry name" value="Ig-like_dom_sf"/>
</dbReference>
<evidence type="ECO:0000313" key="1">
    <source>
        <dbReference type="EMBL" id="CDQ98587.1"/>
    </source>
</evidence>
<dbReference type="EMBL" id="FR938513">
    <property type="protein sequence ID" value="CDQ98587.1"/>
    <property type="molecule type" value="Genomic_DNA"/>
</dbReference>
<dbReference type="SUPFAM" id="SSF48726">
    <property type="entry name" value="Immunoglobulin"/>
    <property type="match status" value="2"/>
</dbReference>